<accession>A0A913Y0V1</accession>
<sequence length="362" mass="42651">MAKVLLLAPFVCLFTLTFSYVDEKEETLPTKCHVCKHMTRELVEELVRSGKSKDVLYMGQVFQKQPKKIPYQQSELRLTEALENACSNVLEYKVHKDKPLPFRYEKVESTTFKTLKGLKNKGVKVDLGFPDELWDTPDAEVTRLKSKCEQMVEQYEDDISHWYWNMPDSNLTQWLCVNKILKSGENNCLNETANQNRKIWKREQEMKSNEKEEKQVKEPDLRLDEQQSKGKLIQQQGEEPNERSDGITKAKREALRDRLRSIVDPNRLREEIRKIRNKELKDYESYPVKSDDVHDLRREIENRALSLQNNNDVRDSLTIHEMLQIYIEDAKSIRDKNELRRSLEDLNALTGIIGNRDIHNEL</sequence>
<evidence type="ECO:0000256" key="4">
    <source>
        <dbReference type="SAM" id="SignalP"/>
    </source>
</evidence>
<evidence type="ECO:0000313" key="6">
    <source>
        <dbReference type="EnsemblMetazoa" id="XP_020912300.1"/>
    </source>
</evidence>
<dbReference type="KEGG" id="epa:110250047"/>
<evidence type="ECO:0000256" key="3">
    <source>
        <dbReference type="SAM" id="MobiDB-lite"/>
    </source>
</evidence>
<dbReference type="Pfam" id="PF11938">
    <property type="entry name" value="DUF3456"/>
    <property type="match status" value="1"/>
</dbReference>
<evidence type="ECO:0000256" key="1">
    <source>
        <dbReference type="ARBA" id="ARBA00007285"/>
    </source>
</evidence>
<feature type="compositionally biased region" description="Basic and acidic residues" evidence="3">
    <location>
        <begin position="240"/>
        <end position="250"/>
    </location>
</feature>
<evidence type="ECO:0000256" key="2">
    <source>
        <dbReference type="ARBA" id="ARBA00022729"/>
    </source>
</evidence>
<dbReference type="InterPro" id="IPR021852">
    <property type="entry name" value="DUF3456"/>
</dbReference>
<dbReference type="PANTHER" id="PTHR15382:SF8">
    <property type="entry name" value="CANOPY B"/>
    <property type="match status" value="1"/>
</dbReference>
<name>A0A913Y0V1_EXADI</name>
<proteinExistence type="inferred from homology"/>
<comment type="similarity">
    <text evidence="1">Belongs to the canopy family.</text>
</comment>
<dbReference type="PANTHER" id="PTHR15382">
    <property type="entry name" value="CTG4A-RELATED"/>
    <property type="match status" value="1"/>
</dbReference>
<protein>
    <recommendedName>
        <fullName evidence="5">DUF3456 domain-containing protein</fullName>
    </recommendedName>
</protein>
<dbReference type="EnsemblMetazoa" id="XM_021056641.2">
    <property type="protein sequence ID" value="XP_020912300.1"/>
    <property type="gene ID" value="LOC110250047"/>
</dbReference>
<evidence type="ECO:0000313" key="7">
    <source>
        <dbReference type="Proteomes" id="UP000887567"/>
    </source>
</evidence>
<feature type="chain" id="PRO_5037908197" description="DUF3456 domain-containing protein" evidence="4">
    <location>
        <begin position="20"/>
        <end position="362"/>
    </location>
</feature>
<dbReference type="Proteomes" id="UP000887567">
    <property type="component" value="Unplaced"/>
</dbReference>
<feature type="signal peptide" evidence="4">
    <location>
        <begin position="1"/>
        <end position="19"/>
    </location>
</feature>
<feature type="region of interest" description="Disordered" evidence="3">
    <location>
        <begin position="205"/>
        <end position="250"/>
    </location>
</feature>
<dbReference type="RefSeq" id="XP_020912300.1">
    <property type="nucleotide sequence ID" value="XM_021056641.2"/>
</dbReference>
<evidence type="ECO:0000259" key="5">
    <source>
        <dbReference type="Pfam" id="PF11938"/>
    </source>
</evidence>
<feature type="compositionally biased region" description="Basic and acidic residues" evidence="3">
    <location>
        <begin position="205"/>
        <end position="228"/>
    </location>
</feature>
<dbReference type="GeneID" id="110250047"/>
<feature type="domain" description="DUF3456" evidence="5">
    <location>
        <begin position="31"/>
        <end position="179"/>
    </location>
</feature>
<dbReference type="AlphaFoldDB" id="A0A913Y0V1"/>
<dbReference type="OMA" id="NVCQRLM"/>
<keyword evidence="2 4" id="KW-0732">Signal</keyword>
<keyword evidence="7" id="KW-1185">Reference proteome</keyword>
<organism evidence="6 7">
    <name type="scientific">Exaiptasia diaphana</name>
    <name type="common">Tropical sea anemone</name>
    <name type="synonym">Aiptasia pulchella</name>
    <dbReference type="NCBI Taxonomy" id="2652724"/>
    <lineage>
        <taxon>Eukaryota</taxon>
        <taxon>Metazoa</taxon>
        <taxon>Cnidaria</taxon>
        <taxon>Anthozoa</taxon>
        <taxon>Hexacorallia</taxon>
        <taxon>Actiniaria</taxon>
        <taxon>Aiptasiidae</taxon>
        <taxon>Exaiptasia</taxon>
    </lineage>
</organism>
<dbReference type="OrthoDB" id="6020060at2759"/>
<reference evidence="6" key="1">
    <citation type="submission" date="2022-11" db="UniProtKB">
        <authorList>
            <consortium name="EnsemblMetazoa"/>
        </authorList>
    </citation>
    <scope>IDENTIFICATION</scope>
</reference>